<organism evidence="7">
    <name type="scientific">uncultured marine group II/III euryarchaeote AD1000_09_E08</name>
    <dbReference type="NCBI Taxonomy" id="1457711"/>
    <lineage>
        <taxon>Archaea</taxon>
        <taxon>Methanobacteriati</taxon>
        <taxon>Methanobacteriota</taxon>
        <taxon>environmental samples</taxon>
    </lineage>
</organism>
<comment type="similarity">
    <text evidence="1 4 5">Belongs to the SUI1 family.</text>
</comment>
<dbReference type="InterPro" id="IPR022851">
    <property type="entry name" value="SUI1_arc"/>
</dbReference>
<dbReference type="InterPro" id="IPR036877">
    <property type="entry name" value="SUI1_dom_sf"/>
</dbReference>
<dbReference type="PIRSF" id="PIRSF037511">
    <property type="entry name" value="Transl_init_SUI1_pro"/>
    <property type="match status" value="1"/>
</dbReference>
<dbReference type="EMBL" id="KF900323">
    <property type="protein sequence ID" value="AIE90930.1"/>
    <property type="molecule type" value="Genomic_DNA"/>
</dbReference>
<sequence>MAGICNLCGLPDELCICQEIAKEQQKAIISVVRRRYGKLVTMVEGIDDSAIDIGQLAKILKGACASGGTVKGRTIELQGNHKKKAAKVLEQNGYQVEVR</sequence>
<proteinExistence type="inferred from homology"/>
<dbReference type="InterPro" id="IPR050318">
    <property type="entry name" value="DENR/SUI1_TIF"/>
</dbReference>
<evidence type="ECO:0000256" key="1">
    <source>
        <dbReference type="ARBA" id="ARBA00005422"/>
    </source>
</evidence>
<dbReference type="GO" id="GO:0006417">
    <property type="term" value="P:regulation of translation"/>
    <property type="evidence" value="ECO:0007669"/>
    <property type="project" value="UniProtKB-UniRule"/>
</dbReference>
<evidence type="ECO:0000256" key="2">
    <source>
        <dbReference type="ARBA" id="ARBA00022845"/>
    </source>
</evidence>
<evidence type="ECO:0000256" key="5">
    <source>
        <dbReference type="PIRNR" id="PIRNR037511"/>
    </source>
</evidence>
<evidence type="ECO:0000259" key="6">
    <source>
        <dbReference type="PROSITE" id="PS50296"/>
    </source>
</evidence>
<evidence type="ECO:0000313" key="7">
    <source>
        <dbReference type="EMBL" id="AIE90930.1"/>
    </source>
</evidence>
<name>A0A075FHQ3_9EURY</name>
<dbReference type="PANTHER" id="PTHR12789">
    <property type="entry name" value="DENSITY-REGULATED PROTEIN HOMOLOG"/>
    <property type="match status" value="1"/>
</dbReference>
<dbReference type="GO" id="GO:0003743">
    <property type="term" value="F:translation initiation factor activity"/>
    <property type="evidence" value="ECO:0007669"/>
    <property type="project" value="UniProtKB-UniRule"/>
</dbReference>
<evidence type="ECO:0000256" key="4">
    <source>
        <dbReference type="HAMAP-Rule" id="MF_00604"/>
    </source>
</evidence>
<dbReference type="NCBIfam" id="NF002096">
    <property type="entry name" value="PRK00939.1"/>
    <property type="match status" value="1"/>
</dbReference>
<dbReference type="CDD" id="cd11567">
    <property type="entry name" value="YciH_like"/>
    <property type="match status" value="1"/>
</dbReference>
<gene>
    <name evidence="7" type="primary">SUI1</name>
</gene>
<keyword evidence="2 4" id="KW-0810">Translation regulation</keyword>
<dbReference type="HAMAP" id="MF_00604">
    <property type="entry name" value="SUI1"/>
    <property type="match status" value="1"/>
</dbReference>
<dbReference type="Pfam" id="PF01253">
    <property type="entry name" value="SUI1"/>
    <property type="match status" value="1"/>
</dbReference>
<dbReference type="GO" id="GO:0003729">
    <property type="term" value="F:mRNA binding"/>
    <property type="evidence" value="ECO:0007669"/>
    <property type="project" value="TreeGrafter"/>
</dbReference>
<dbReference type="GO" id="GO:0002188">
    <property type="term" value="P:translation reinitiation"/>
    <property type="evidence" value="ECO:0007669"/>
    <property type="project" value="UniProtKB-UniRule"/>
</dbReference>
<dbReference type="PROSITE" id="PS50296">
    <property type="entry name" value="SUI1"/>
    <property type="match status" value="1"/>
</dbReference>
<dbReference type="InterPro" id="IPR005872">
    <property type="entry name" value="SUI1_arc_bac"/>
</dbReference>
<evidence type="ECO:0000256" key="3">
    <source>
        <dbReference type="ARBA" id="ARBA00022917"/>
    </source>
</evidence>
<accession>A0A075FHQ3</accession>
<keyword evidence="3 4" id="KW-0648">Protein biosynthesis</keyword>
<dbReference type="InterPro" id="IPR001950">
    <property type="entry name" value="SUI1"/>
</dbReference>
<feature type="domain" description="SUI1" evidence="6">
    <location>
        <begin position="27"/>
        <end position="93"/>
    </location>
</feature>
<reference evidence="7" key="1">
    <citation type="journal article" date="2014" name="Genome Biol. Evol.">
        <title>Pangenome evidence for extensive interdomain horizontal transfer affecting lineage core and shell genes in uncultured planktonic thaumarchaeota and euryarchaeota.</title>
        <authorList>
            <person name="Deschamps P."/>
            <person name="Zivanovic Y."/>
            <person name="Moreira D."/>
            <person name="Rodriguez-Valera F."/>
            <person name="Lopez-Garcia P."/>
        </authorList>
    </citation>
    <scope>NUCLEOTIDE SEQUENCE</scope>
</reference>
<dbReference type="Gene3D" id="3.30.780.10">
    <property type="entry name" value="SUI1-like domain"/>
    <property type="match status" value="1"/>
</dbReference>
<dbReference type="PANTHER" id="PTHR12789:SF0">
    <property type="entry name" value="DENSITY-REGULATED PROTEIN"/>
    <property type="match status" value="1"/>
</dbReference>
<keyword evidence="7" id="KW-0396">Initiation factor</keyword>
<dbReference type="SUPFAM" id="SSF55159">
    <property type="entry name" value="eIF1-like"/>
    <property type="match status" value="1"/>
</dbReference>
<protein>
    <recommendedName>
        <fullName evidence="4 5">Protein translation factor SUI1 homolog</fullName>
    </recommendedName>
</protein>
<dbReference type="AlphaFoldDB" id="A0A075FHQ3"/>
<dbReference type="GO" id="GO:0001731">
    <property type="term" value="P:formation of translation preinitiation complex"/>
    <property type="evidence" value="ECO:0007669"/>
    <property type="project" value="UniProtKB-UniRule"/>
</dbReference>